<dbReference type="InterPro" id="IPR055251">
    <property type="entry name" value="SOS1_NGEF_PH"/>
</dbReference>
<dbReference type="InterPro" id="IPR011993">
    <property type="entry name" value="PH-like_dom_sf"/>
</dbReference>
<name>A0A0L0D7Q8_THETB</name>
<protein>
    <recommendedName>
        <fullName evidence="2">PH domain-containing protein</fullName>
    </recommendedName>
</protein>
<organism evidence="3 4">
    <name type="scientific">Thecamonas trahens ATCC 50062</name>
    <dbReference type="NCBI Taxonomy" id="461836"/>
    <lineage>
        <taxon>Eukaryota</taxon>
        <taxon>Apusozoa</taxon>
        <taxon>Apusomonadida</taxon>
        <taxon>Apusomonadidae</taxon>
        <taxon>Thecamonas</taxon>
    </lineage>
</organism>
<dbReference type="EMBL" id="GL349449">
    <property type="protein sequence ID" value="KNC48091.1"/>
    <property type="molecule type" value="Genomic_DNA"/>
</dbReference>
<dbReference type="InterPro" id="IPR001849">
    <property type="entry name" value="PH_domain"/>
</dbReference>
<feature type="region of interest" description="Disordered" evidence="1">
    <location>
        <begin position="238"/>
        <end position="260"/>
    </location>
</feature>
<dbReference type="OrthoDB" id="546434at2759"/>
<dbReference type="Gene3D" id="2.30.29.30">
    <property type="entry name" value="Pleckstrin-homology domain (PH domain)/Phosphotyrosine-binding domain (PTB)"/>
    <property type="match status" value="1"/>
</dbReference>
<dbReference type="SMART" id="SM00233">
    <property type="entry name" value="PH"/>
    <property type="match status" value="1"/>
</dbReference>
<evidence type="ECO:0000313" key="4">
    <source>
        <dbReference type="Proteomes" id="UP000054408"/>
    </source>
</evidence>
<sequence length="358" mass="40979">MATREGILVGEAGRKKKLDAIMDMDADDRLKEARSMALRNSRKVQSLLTQVDRLKEIDLHERVFVREGDLIKIGDNGRKVQERRFYLFDNALVWAKPNVLRRKYQYTVRNAIYMCDLLVADGEDDSRYTDLILITNVANGKEYRLMADSPNTKRKWLRDLRSVKARRHPGVALIQSIYHSSIRPEELHAGVARINPAVPEKPMPTTRLTRRQHPMLTRPTLTRPLLRTTLMPTWGLLAPHRSANRHPSRRGATSRPPAITASVPSALALIRARQAHPFQRSLSLPSSRASRRRRPTTLTSRPHSPLRRRSPRLPAIRRSQSPRTIMAMMPLQLLPRRLMTRMTTTSGASSPLQPPPRQ</sequence>
<dbReference type="STRING" id="461836.A0A0L0D7Q8"/>
<proteinExistence type="predicted"/>
<evidence type="ECO:0000256" key="1">
    <source>
        <dbReference type="SAM" id="MobiDB-lite"/>
    </source>
</evidence>
<feature type="region of interest" description="Disordered" evidence="1">
    <location>
        <begin position="276"/>
        <end position="323"/>
    </location>
</feature>
<accession>A0A0L0D7Q8</accession>
<dbReference type="RefSeq" id="XP_013759104.1">
    <property type="nucleotide sequence ID" value="XM_013903650.1"/>
</dbReference>
<dbReference type="Pfam" id="PF22697">
    <property type="entry name" value="SOS1_NGEF_PH"/>
    <property type="match status" value="1"/>
</dbReference>
<dbReference type="PROSITE" id="PS50003">
    <property type="entry name" value="PH_DOMAIN"/>
    <property type="match status" value="1"/>
</dbReference>
<dbReference type="Proteomes" id="UP000054408">
    <property type="component" value="Unassembled WGS sequence"/>
</dbReference>
<keyword evidence="4" id="KW-1185">Reference proteome</keyword>
<evidence type="ECO:0000313" key="3">
    <source>
        <dbReference type="EMBL" id="KNC48091.1"/>
    </source>
</evidence>
<feature type="domain" description="PH" evidence="2">
    <location>
        <begin position="63"/>
        <end position="165"/>
    </location>
</feature>
<gene>
    <name evidence="3" type="ORF">AMSG_04321</name>
</gene>
<dbReference type="AlphaFoldDB" id="A0A0L0D7Q8"/>
<dbReference type="SUPFAM" id="SSF50729">
    <property type="entry name" value="PH domain-like"/>
    <property type="match status" value="1"/>
</dbReference>
<dbReference type="GeneID" id="25563871"/>
<reference evidence="3 4" key="1">
    <citation type="submission" date="2010-05" db="EMBL/GenBank/DDBJ databases">
        <title>The Genome Sequence of Thecamonas trahens ATCC 50062.</title>
        <authorList>
            <consortium name="The Broad Institute Genome Sequencing Platform"/>
            <person name="Russ C."/>
            <person name="Cuomo C."/>
            <person name="Shea T."/>
            <person name="Young S.K."/>
            <person name="Zeng Q."/>
            <person name="Koehrsen M."/>
            <person name="Haas B."/>
            <person name="Borodovsky M."/>
            <person name="Guigo R."/>
            <person name="Alvarado L."/>
            <person name="Berlin A."/>
            <person name="Bochicchio J."/>
            <person name="Borenstein D."/>
            <person name="Chapman S."/>
            <person name="Chen Z."/>
            <person name="Freedman E."/>
            <person name="Gellesch M."/>
            <person name="Goldberg J."/>
            <person name="Griggs A."/>
            <person name="Gujja S."/>
            <person name="Heilman E."/>
            <person name="Heiman D."/>
            <person name="Hepburn T."/>
            <person name="Howarth C."/>
            <person name="Jen D."/>
            <person name="Larson L."/>
            <person name="Mehta T."/>
            <person name="Park D."/>
            <person name="Pearson M."/>
            <person name="Roberts A."/>
            <person name="Saif S."/>
            <person name="Shenoy N."/>
            <person name="Sisk P."/>
            <person name="Stolte C."/>
            <person name="Sykes S."/>
            <person name="Thomson T."/>
            <person name="Walk T."/>
            <person name="White J."/>
            <person name="Yandava C."/>
            <person name="Burger G."/>
            <person name="Gray M.W."/>
            <person name="Holland P.W.H."/>
            <person name="King N."/>
            <person name="Lang F.B.F."/>
            <person name="Roger A.J."/>
            <person name="Ruiz-Trillo I."/>
            <person name="Lander E."/>
            <person name="Nusbaum C."/>
        </authorList>
    </citation>
    <scope>NUCLEOTIDE SEQUENCE [LARGE SCALE GENOMIC DNA]</scope>
    <source>
        <strain evidence="3 4">ATCC 50062</strain>
    </source>
</reference>
<evidence type="ECO:0000259" key="2">
    <source>
        <dbReference type="PROSITE" id="PS50003"/>
    </source>
</evidence>